<feature type="region of interest" description="Disordered" evidence="1">
    <location>
        <begin position="1"/>
        <end position="27"/>
    </location>
</feature>
<evidence type="ECO:0000313" key="3">
    <source>
        <dbReference type="Proteomes" id="UP000438429"/>
    </source>
</evidence>
<proteinExistence type="predicted"/>
<evidence type="ECO:0000256" key="1">
    <source>
        <dbReference type="SAM" id="MobiDB-lite"/>
    </source>
</evidence>
<gene>
    <name evidence="2" type="ORF">F2P81_012438</name>
</gene>
<protein>
    <submittedName>
        <fullName evidence="2">Uncharacterized protein</fullName>
    </submittedName>
</protein>
<feature type="region of interest" description="Disordered" evidence="1">
    <location>
        <begin position="59"/>
        <end position="140"/>
    </location>
</feature>
<dbReference type="Proteomes" id="UP000438429">
    <property type="component" value="Unassembled WGS sequence"/>
</dbReference>
<feature type="compositionally biased region" description="Basic residues" evidence="1">
    <location>
        <begin position="83"/>
        <end position="96"/>
    </location>
</feature>
<accession>A0A6A4SS44</accession>
<comment type="caution">
    <text evidence="2">The sequence shown here is derived from an EMBL/GenBank/DDBJ whole genome shotgun (WGS) entry which is preliminary data.</text>
</comment>
<sequence>MSSQLHTKGPGEGTSLKMPPMLKTNDFGPHQEAAAANSAFLFLIGQLSLCHLLTRCSNGYHGEQTEKSSGHKHPEESDPVRVGRNRRHQARIHGTRRLMEEEEDDEEAGKNTQSTECDTAASARSEQKQRAVGGGRTEKK</sequence>
<dbReference type="AlphaFoldDB" id="A0A6A4SS44"/>
<reference evidence="2 3" key="1">
    <citation type="submission" date="2019-06" db="EMBL/GenBank/DDBJ databases">
        <title>Draft genomes of female and male turbot (Scophthalmus maximus).</title>
        <authorList>
            <person name="Xu H."/>
            <person name="Xu X.-W."/>
            <person name="Shao C."/>
            <person name="Chen S."/>
        </authorList>
    </citation>
    <scope>NUCLEOTIDE SEQUENCE [LARGE SCALE GENOMIC DNA]</scope>
    <source>
        <strain evidence="2">Ysfricsl-2016a</strain>
        <tissue evidence="2">Blood</tissue>
    </source>
</reference>
<dbReference type="EMBL" id="VEVO01000011">
    <property type="protein sequence ID" value="KAF0034680.1"/>
    <property type="molecule type" value="Genomic_DNA"/>
</dbReference>
<evidence type="ECO:0000313" key="2">
    <source>
        <dbReference type="EMBL" id="KAF0034680.1"/>
    </source>
</evidence>
<feature type="compositionally biased region" description="Basic and acidic residues" evidence="1">
    <location>
        <begin position="63"/>
        <end position="81"/>
    </location>
</feature>
<name>A0A6A4SS44_SCOMX</name>
<organism evidence="2 3">
    <name type="scientific">Scophthalmus maximus</name>
    <name type="common">Turbot</name>
    <name type="synonym">Psetta maxima</name>
    <dbReference type="NCBI Taxonomy" id="52904"/>
    <lineage>
        <taxon>Eukaryota</taxon>
        <taxon>Metazoa</taxon>
        <taxon>Chordata</taxon>
        <taxon>Craniata</taxon>
        <taxon>Vertebrata</taxon>
        <taxon>Euteleostomi</taxon>
        <taxon>Actinopterygii</taxon>
        <taxon>Neopterygii</taxon>
        <taxon>Teleostei</taxon>
        <taxon>Neoteleostei</taxon>
        <taxon>Acanthomorphata</taxon>
        <taxon>Carangaria</taxon>
        <taxon>Pleuronectiformes</taxon>
        <taxon>Pleuronectoidei</taxon>
        <taxon>Scophthalmidae</taxon>
        <taxon>Scophthalmus</taxon>
    </lineage>
</organism>